<comment type="caution">
    <text evidence="1">The sequence shown here is derived from an EMBL/GenBank/DDBJ whole genome shotgun (WGS) entry which is preliminary data.</text>
</comment>
<evidence type="ECO:0000313" key="3">
    <source>
        <dbReference type="Proteomes" id="UP000663834"/>
    </source>
</evidence>
<evidence type="ECO:0000313" key="1">
    <source>
        <dbReference type="EMBL" id="CAF1681616.1"/>
    </source>
</evidence>
<dbReference type="Gene3D" id="2.40.10.500">
    <property type="match status" value="1"/>
</dbReference>
<reference evidence="1" key="1">
    <citation type="submission" date="2021-02" db="EMBL/GenBank/DDBJ databases">
        <authorList>
            <person name="Nowell W R."/>
        </authorList>
    </citation>
    <scope>NUCLEOTIDE SEQUENCE</scope>
</reference>
<evidence type="ECO:0000313" key="2">
    <source>
        <dbReference type="EMBL" id="CAF3992748.1"/>
    </source>
</evidence>
<dbReference type="OrthoDB" id="10322032at2759"/>
<dbReference type="InterPro" id="IPR050952">
    <property type="entry name" value="TRIM-NHL_E3_ligases"/>
</dbReference>
<dbReference type="GO" id="GO:0008270">
    <property type="term" value="F:zinc ion binding"/>
    <property type="evidence" value="ECO:0007669"/>
    <property type="project" value="UniProtKB-KW"/>
</dbReference>
<organism evidence="1 3">
    <name type="scientific">Rotaria magnacalcarata</name>
    <dbReference type="NCBI Taxonomy" id="392030"/>
    <lineage>
        <taxon>Eukaryota</taxon>
        <taxon>Metazoa</taxon>
        <taxon>Spiralia</taxon>
        <taxon>Gnathifera</taxon>
        <taxon>Rotifera</taxon>
        <taxon>Eurotatoria</taxon>
        <taxon>Bdelloidea</taxon>
        <taxon>Philodinida</taxon>
        <taxon>Philodinidae</taxon>
        <taxon>Rotaria</taxon>
    </lineage>
</organism>
<proteinExistence type="predicted"/>
<dbReference type="PANTHER" id="PTHR24104">
    <property type="entry name" value="E3 UBIQUITIN-PROTEIN LIGASE NHLRC1-RELATED"/>
    <property type="match status" value="1"/>
</dbReference>
<dbReference type="EMBL" id="CAJNOW010020817">
    <property type="protein sequence ID" value="CAF1681616.1"/>
    <property type="molecule type" value="Genomic_DNA"/>
</dbReference>
<accession>A0A816H0J6</accession>
<protein>
    <submittedName>
        <fullName evidence="1">Uncharacterized protein</fullName>
    </submittedName>
</protein>
<dbReference type="CDD" id="cd05819">
    <property type="entry name" value="NHL"/>
    <property type="match status" value="1"/>
</dbReference>
<dbReference type="AlphaFoldDB" id="A0A816H0J6"/>
<dbReference type="InterPro" id="IPR011042">
    <property type="entry name" value="6-blade_b-propeller_TolB-like"/>
</dbReference>
<dbReference type="Proteomes" id="UP000681720">
    <property type="component" value="Unassembled WGS sequence"/>
</dbReference>
<dbReference type="Proteomes" id="UP000663834">
    <property type="component" value="Unassembled WGS sequence"/>
</dbReference>
<dbReference type="PANTHER" id="PTHR24104:SF25">
    <property type="entry name" value="PROTEIN LIN-41"/>
    <property type="match status" value="1"/>
</dbReference>
<name>A0A816H0J6_9BILA</name>
<dbReference type="EMBL" id="CAJOBJ010004207">
    <property type="protein sequence ID" value="CAF3992748.1"/>
    <property type="molecule type" value="Genomic_DNA"/>
</dbReference>
<dbReference type="Gene3D" id="2.120.10.30">
    <property type="entry name" value="TolB, C-terminal domain"/>
    <property type="match status" value="1"/>
</dbReference>
<sequence length="335" mass="37008">MPLHRVVAQKKQQGLSTFCTVFFCLTVPSKARKLRDIPSCATWSKNGTIVAGLRNGTAGNDSMALNEPGPFDFDSDGTLYIADCGNNRVMQWKNGAMSGTQIGGFIRQAQMVFVSSTENIYVTDLKSGSDDLNGIYKYDSITNSWITITRKLPSNTMGFYVNEDQSLIYVTDYGNNIIMSYNLDGTSIRSVVGVESADGNDSYHLSDPSDVFLDEYNNYLYVADSVNNRIQRYKIGEKRGVTVAGVEVGCELNIPVQVIVTSNGDIYALEAFKGRIMKVTNNYTPKCVCIGGCSDSQQLYSVCAFQFDRYGNLYVIQDGNDTVLKFDILLHNCGK</sequence>
<gene>
    <name evidence="2" type="ORF">GIL414_LOCUS11303</name>
    <name evidence="1" type="ORF">KQP761_LOCUS36791</name>
</gene>
<dbReference type="SUPFAM" id="SSF63829">
    <property type="entry name" value="Calcium-dependent phosphotriesterase"/>
    <property type="match status" value="1"/>
</dbReference>